<dbReference type="SUPFAM" id="SSF140931">
    <property type="entry name" value="Fic-like"/>
    <property type="match status" value="1"/>
</dbReference>
<evidence type="ECO:0000313" key="3">
    <source>
        <dbReference type="Proteomes" id="UP001595807"/>
    </source>
</evidence>
<dbReference type="PANTHER" id="PTHR13504">
    <property type="entry name" value="FIDO DOMAIN-CONTAINING PROTEIN DDB_G0283145"/>
    <property type="match status" value="1"/>
</dbReference>
<gene>
    <name evidence="2" type="ORF">ACFORF_04905</name>
</gene>
<dbReference type="InterPro" id="IPR003812">
    <property type="entry name" value="Fido"/>
</dbReference>
<reference evidence="3" key="1">
    <citation type="journal article" date="2019" name="Int. J. Syst. Evol. Microbiol.">
        <title>The Global Catalogue of Microorganisms (GCM) 10K type strain sequencing project: providing services to taxonomists for standard genome sequencing and annotation.</title>
        <authorList>
            <consortium name="The Broad Institute Genomics Platform"/>
            <consortium name="The Broad Institute Genome Sequencing Center for Infectious Disease"/>
            <person name="Wu L."/>
            <person name="Ma J."/>
        </authorList>
    </citation>
    <scope>NUCLEOTIDE SEQUENCE [LARGE SCALE GENOMIC DNA]</scope>
    <source>
        <strain evidence="3">CCUG 67170</strain>
    </source>
</reference>
<dbReference type="PANTHER" id="PTHR13504:SF40">
    <property type="entry name" value="FIDO DOMAIN-CONTAINING PROTEIN"/>
    <property type="match status" value="1"/>
</dbReference>
<dbReference type="Gene3D" id="1.10.3290.10">
    <property type="entry name" value="Fido-like domain"/>
    <property type="match status" value="1"/>
</dbReference>
<dbReference type="InterPro" id="IPR036597">
    <property type="entry name" value="Fido-like_dom_sf"/>
</dbReference>
<dbReference type="RefSeq" id="WP_380426038.1">
    <property type="nucleotide sequence ID" value="NZ_JBHRZV010000032.1"/>
</dbReference>
<keyword evidence="3" id="KW-1185">Reference proteome</keyword>
<dbReference type="EMBL" id="JBHRZV010000032">
    <property type="protein sequence ID" value="MFC3927945.1"/>
    <property type="molecule type" value="Genomic_DNA"/>
</dbReference>
<dbReference type="InterPro" id="IPR040198">
    <property type="entry name" value="Fido_containing"/>
</dbReference>
<name>A0ABV8CVC5_9STRE</name>
<protein>
    <submittedName>
        <fullName evidence="2">Fic family protein</fullName>
    </submittedName>
</protein>
<dbReference type="PROSITE" id="PS51459">
    <property type="entry name" value="FIDO"/>
    <property type="match status" value="1"/>
</dbReference>
<feature type="domain" description="Fido" evidence="1">
    <location>
        <begin position="74"/>
        <end position="227"/>
    </location>
</feature>
<accession>A0ABV8CVC5</accession>
<dbReference type="Proteomes" id="UP001595807">
    <property type="component" value="Unassembled WGS sequence"/>
</dbReference>
<proteinExistence type="predicted"/>
<dbReference type="Pfam" id="PF02661">
    <property type="entry name" value="Fic"/>
    <property type="match status" value="1"/>
</dbReference>
<evidence type="ECO:0000259" key="1">
    <source>
        <dbReference type="PROSITE" id="PS51459"/>
    </source>
</evidence>
<comment type="caution">
    <text evidence="2">The sequence shown here is derived from an EMBL/GenBank/DDBJ whole genome shotgun (WGS) entry which is preliminary data.</text>
</comment>
<evidence type="ECO:0000313" key="2">
    <source>
        <dbReference type="EMBL" id="MFC3927945.1"/>
    </source>
</evidence>
<sequence length="316" mass="36860">MSQKLPGVAKEQFYNEQLYRAVISTDEIEGVRTTRKEVSIAHKSLEQKTKENIRLQSTVRLYNDIRENNFLTIDSLETIRDIYDQLTNDEIDTEDVLDGRLFRNGSVSVINANTYKAEHIPPSNEDRISTMLLSWIKFINDHTIPVLIKSFLAHYFFENIHPFYDGNGRTGRYILASYLARKLDIFSALVMSQQINQEKKKYYDAFKITGDFDNKAEGTFFVLYLMEILKNGQQEIIATLQEKNAILDDYSLYLEKTNYSELQKRILFLLLQSKVFIDDPHEGITDNEIIQILSQHFPKFTIKRVIDTMEKVVLLS</sequence>
<organism evidence="2 3">
    <name type="scientific">Streptococcus caprae</name>
    <dbReference type="NCBI Taxonomy" id="1640501"/>
    <lineage>
        <taxon>Bacteria</taxon>
        <taxon>Bacillati</taxon>
        <taxon>Bacillota</taxon>
        <taxon>Bacilli</taxon>
        <taxon>Lactobacillales</taxon>
        <taxon>Streptococcaceae</taxon>
        <taxon>Streptococcus</taxon>
    </lineage>
</organism>